<name>A0A6P3Y2W5_DINQU</name>
<keyword evidence="1" id="KW-0812">Transmembrane</keyword>
<evidence type="ECO:0000313" key="2">
    <source>
        <dbReference type="Proteomes" id="UP000515204"/>
    </source>
</evidence>
<gene>
    <name evidence="3" type="primary">LOC106749839</name>
</gene>
<dbReference type="RefSeq" id="XP_014485175.1">
    <property type="nucleotide sequence ID" value="XM_014629689.1"/>
</dbReference>
<dbReference type="GeneID" id="106749839"/>
<evidence type="ECO:0000256" key="1">
    <source>
        <dbReference type="SAM" id="Phobius"/>
    </source>
</evidence>
<organism evidence="2 3">
    <name type="scientific">Dinoponera quadriceps</name>
    <name type="common">South American ant</name>
    <dbReference type="NCBI Taxonomy" id="609295"/>
    <lineage>
        <taxon>Eukaryota</taxon>
        <taxon>Metazoa</taxon>
        <taxon>Ecdysozoa</taxon>
        <taxon>Arthropoda</taxon>
        <taxon>Hexapoda</taxon>
        <taxon>Insecta</taxon>
        <taxon>Pterygota</taxon>
        <taxon>Neoptera</taxon>
        <taxon>Endopterygota</taxon>
        <taxon>Hymenoptera</taxon>
        <taxon>Apocrita</taxon>
        <taxon>Aculeata</taxon>
        <taxon>Formicoidea</taxon>
        <taxon>Formicidae</taxon>
        <taxon>Ponerinae</taxon>
        <taxon>Ponerini</taxon>
        <taxon>Dinoponera</taxon>
    </lineage>
</organism>
<dbReference type="KEGG" id="dqu:106749839"/>
<reference evidence="3" key="1">
    <citation type="submission" date="2025-08" db="UniProtKB">
        <authorList>
            <consortium name="RefSeq"/>
        </authorList>
    </citation>
    <scope>IDENTIFICATION</scope>
</reference>
<feature type="transmembrane region" description="Helical" evidence="1">
    <location>
        <begin position="29"/>
        <end position="51"/>
    </location>
</feature>
<keyword evidence="2" id="KW-1185">Reference proteome</keyword>
<proteinExistence type="predicted"/>
<sequence>MDRLTSWQEFMMHYAIKIEEQSMQTAPNFWLNIFILVIILCICKGILYYLLRQRVQRNKTFRILHLAKTLCTRYTCGFAQNVFRTRRNVSGNEEEHTTVGLHVFS</sequence>
<keyword evidence="1" id="KW-0472">Membrane</keyword>
<protein>
    <submittedName>
        <fullName evidence="3">Uncharacterized protein LOC106749839</fullName>
    </submittedName>
</protein>
<accession>A0A6P3Y2W5</accession>
<evidence type="ECO:0000313" key="3">
    <source>
        <dbReference type="RefSeq" id="XP_014485175.1"/>
    </source>
</evidence>
<dbReference type="AlphaFoldDB" id="A0A6P3Y2W5"/>
<keyword evidence="1" id="KW-1133">Transmembrane helix</keyword>
<dbReference type="Proteomes" id="UP000515204">
    <property type="component" value="Unplaced"/>
</dbReference>